<dbReference type="PANTHER" id="PTHR45929:SF3">
    <property type="entry name" value="JAK PATHWAY SIGNAL TRANSDUCTION ADAPTOR MOLECULE"/>
    <property type="match status" value="1"/>
</dbReference>
<dbReference type="InterPro" id="IPR036028">
    <property type="entry name" value="SH3-like_dom_sf"/>
</dbReference>
<keyword evidence="16" id="KW-1185">Reference proteome</keyword>
<dbReference type="GeneID" id="88174647"/>
<feature type="compositionally biased region" description="Basic and acidic residues" evidence="12">
    <location>
        <begin position="199"/>
        <end position="209"/>
    </location>
</feature>
<dbReference type="Pfam" id="PF03127">
    <property type="entry name" value="GAT"/>
    <property type="match status" value="1"/>
</dbReference>
<dbReference type="KEGG" id="asau:88174647"/>
<evidence type="ECO:0000256" key="2">
    <source>
        <dbReference type="ARBA" id="ARBA00004125"/>
    </source>
</evidence>
<accession>A0AAX4HEP1</accession>
<organism evidence="15 16">
    <name type="scientific">Australozyma saopauloensis</name>
    <dbReference type="NCBI Taxonomy" id="291208"/>
    <lineage>
        <taxon>Eukaryota</taxon>
        <taxon>Fungi</taxon>
        <taxon>Dikarya</taxon>
        <taxon>Ascomycota</taxon>
        <taxon>Saccharomycotina</taxon>
        <taxon>Pichiomycetes</taxon>
        <taxon>Metschnikowiaceae</taxon>
        <taxon>Australozyma</taxon>
    </lineage>
</organism>
<feature type="domain" description="SH3" evidence="13">
    <location>
        <begin position="219"/>
        <end position="279"/>
    </location>
</feature>
<dbReference type="Gene3D" id="1.25.40.90">
    <property type="match status" value="1"/>
</dbReference>
<sequence length="451" mass="50598">MPQLDILIQKATDATLTSDDWRLIMEVCDAVSAAPEQNTKTAITALKTCLSKKDANTILRTLSLMVALAENCGSRMQQEIASTSFLNEFLIKKLADKKLHKELKIRIADTIGQLHGSFKSDPSLKPISDAYNQVRLRYSQYLTNLPDKPAKQALSSQERNQQDMELDRALKLSVQEYEREQSLRKAYLSEKPLPQAQNREQEVKKKDSGPKSASHASIASVKKVCALYDLISYEADELSFRKGDIITVIESVYRDWWRGSLPNGKTGIFPLNYVTPVISKTAEELAREEELEANLINVENRKIDKLLSLLSSSPDPAAEEEITQLYNQIIPHKATLARLIDSYSSRSDELRVMNDQLSHETKNYNELLDGLVSMRQKAAATGPLPYPSNQALQGYPPTQPSNNDPRLTAQPTSYGFGNNIPLQFGQEGSAPIPNSSYQQQGQVPYPYQTRY</sequence>
<keyword evidence="6 11" id="KW-0728">SH3 domain</keyword>
<evidence type="ECO:0000256" key="7">
    <source>
        <dbReference type="ARBA" id="ARBA00022448"/>
    </source>
</evidence>
<evidence type="ECO:0000256" key="5">
    <source>
        <dbReference type="ARBA" id="ARBA00018978"/>
    </source>
</evidence>
<evidence type="ECO:0000259" key="14">
    <source>
        <dbReference type="PROSITE" id="PS50179"/>
    </source>
</evidence>
<evidence type="ECO:0000259" key="13">
    <source>
        <dbReference type="PROSITE" id="PS50002"/>
    </source>
</evidence>
<evidence type="ECO:0000256" key="6">
    <source>
        <dbReference type="ARBA" id="ARBA00022443"/>
    </source>
</evidence>
<dbReference type="GO" id="GO:0035091">
    <property type="term" value="F:phosphatidylinositol binding"/>
    <property type="evidence" value="ECO:0007669"/>
    <property type="project" value="InterPro"/>
</dbReference>
<dbReference type="AlphaFoldDB" id="A0AAX4HEP1"/>
<dbReference type="InterPro" id="IPR001452">
    <property type="entry name" value="SH3_domain"/>
</dbReference>
<feature type="region of interest" description="Disordered" evidence="12">
    <location>
        <begin position="188"/>
        <end position="214"/>
    </location>
</feature>
<feature type="domain" description="VHS" evidence="14">
    <location>
        <begin position="11"/>
        <end position="142"/>
    </location>
</feature>
<dbReference type="SMART" id="SM00326">
    <property type="entry name" value="SH3"/>
    <property type="match status" value="1"/>
</dbReference>
<evidence type="ECO:0000256" key="4">
    <source>
        <dbReference type="ARBA" id="ARBA00017923"/>
    </source>
</evidence>
<feature type="region of interest" description="Disordered" evidence="12">
    <location>
        <begin position="380"/>
        <end position="451"/>
    </location>
</feature>
<dbReference type="GO" id="GO:0043328">
    <property type="term" value="P:protein transport to vacuole involved in ubiquitin-dependent protein catabolic process via the multivesicular body sorting pathway"/>
    <property type="evidence" value="ECO:0007669"/>
    <property type="project" value="TreeGrafter"/>
</dbReference>
<dbReference type="PANTHER" id="PTHR45929">
    <property type="entry name" value="JAK PATHWAY SIGNAL TRANSDUCTION ADAPTOR MOLECULE"/>
    <property type="match status" value="1"/>
</dbReference>
<reference evidence="15 16" key="1">
    <citation type="submission" date="2023-10" db="EMBL/GenBank/DDBJ databases">
        <title>Draft Genome Sequence of Candida saopaulonensis from a very Premature Infant with Sepsis.</title>
        <authorList>
            <person name="Ning Y."/>
            <person name="Dai R."/>
            <person name="Xiao M."/>
            <person name="Xu Y."/>
            <person name="Yan Q."/>
            <person name="Zhang L."/>
        </authorList>
    </citation>
    <scope>NUCLEOTIDE SEQUENCE [LARGE SCALE GENOMIC DNA]</scope>
    <source>
        <strain evidence="15 16">19XY460</strain>
    </source>
</reference>
<dbReference type="InterPro" id="IPR050670">
    <property type="entry name" value="STAM"/>
</dbReference>
<evidence type="ECO:0000256" key="8">
    <source>
        <dbReference type="ARBA" id="ARBA00022753"/>
    </source>
</evidence>
<evidence type="ECO:0000256" key="1">
    <source>
        <dbReference type="ARBA" id="ARBA00002654"/>
    </source>
</evidence>
<dbReference type="CDD" id="cd16978">
    <property type="entry name" value="VHS_HSE1"/>
    <property type="match status" value="1"/>
</dbReference>
<evidence type="ECO:0000313" key="15">
    <source>
        <dbReference type="EMBL" id="WPK26235.1"/>
    </source>
</evidence>
<dbReference type="SMART" id="SM00288">
    <property type="entry name" value="VHS"/>
    <property type="match status" value="1"/>
</dbReference>
<dbReference type="RefSeq" id="XP_062878616.1">
    <property type="nucleotide sequence ID" value="XM_063022546.1"/>
</dbReference>
<comment type="similarity">
    <text evidence="3">Belongs to the STAM family.</text>
</comment>
<dbReference type="Gene3D" id="2.30.30.40">
    <property type="entry name" value="SH3 Domains"/>
    <property type="match status" value="1"/>
</dbReference>
<dbReference type="Pfam" id="PF00790">
    <property type="entry name" value="VHS"/>
    <property type="match status" value="1"/>
</dbReference>
<keyword evidence="8" id="KW-0967">Endosome</keyword>
<feature type="compositionally biased region" description="Low complexity" evidence="12">
    <location>
        <begin position="437"/>
        <end position="451"/>
    </location>
</feature>
<dbReference type="GO" id="GO:0043130">
    <property type="term" value="F:ubiquitin binding"/>
    <property type="evidence" value="ECO:0007669"/>
    <property type="project" value="InterPro"/>
</dbReference>
<evidence type="ECO:0000256" key="10">
    <source>
        <dbReference type="ARBA" id="ARBA00023136"/>
    </source>
</evidence>
<protein>
    <recommendedName>
        <fullName evidence="4">Class E vacuolar protein-sorting machinery protein HSE1</fullName>
    </recommendedName>
    <alternativeName>
        <fullName evidence="5">Class E vacuolar protein-sorting machinery protein hse1</fullName>
    </alternativeName>
</protein>
<dbReference type="GO" id="GO:0033565">
    <property type="term" value="C:ESCRT-0 complex"/>
    <property type="evidence" value="ECO:0007669"/>
    <property type="project" value="TreeGrafter"/>
</dbReference>
<dbReference type="InterPro" id="IPR004152">
    <property type="entry name" value="GAT_dom"/>
</dbReference>
<dbReference type="EMBL" id="CP138897">
    <property type="protein sequence ID" value="WPK26235.1"/>
    <property type="molecule type" value="Genomic_DNA"/>
</dbReference>
<name>A0AAX4HEP1_9ASCO</name>
<dbReference type="Gene3D" id="1.20.5.1940">
    <property type="match status" value="1"/>
</dbReference>
<gene>
    <name evidence="15" type="ORF">PUMCH_003584</name>
</gene>
<evidence type="ECO:0000256" key="12">
    <source>
        <dbReference type="SAM" id="MobiDB-lite"/>
    </source>
</evidence>
<keyword evidence="10" id="KW-0472">Membrane</keyword>
<dbReference type="SUPFAM" id="SSF50044">
    <property type="entry name" value="SH3-domain"/>
    <property type="match status" value="1"/>
</dbReference>
<dbReference type="SUPFAM" id="SSF48464">
    <property type="entry name" value="ENTH/VHS domain"/>
    <property type="match status" value="1"/>
</dbReference>
<comment type="subcellular location">
    <subcellularLocation>
        <location evidence="2">Endosome membrane</location>
        <topology evidence="2">Peripheral membrane protein</topology>
        <orientation evidence="2">Cytoplasmic side</orientation>
    </subcellularLocation>
</comment>
<dbReference type="PROSITE" id="PS50002">
    <property type="entry name" value="SH3"/>
    <property type="match status" value="1"/>
</dbReference>
<comment type="function">
    <text evidence="1">Component of the ESCRT-0 complex which is the sorting receptor for ubiquitinated cargo proteins at the multivesicular body (MVB).</text>
</comment>
<evidence type="ECO:0000256" key="11">
    <source>
        <dbReference type="PROSITE-ProRule" id="PRU00192"/>
    </source>
</evidence>
<keyword evidence="7" id="KW-0813">Transport</keyword>
<evidence type="ECO:0000313" key="16">
    <source>
        <dbReference type="Proteomes" id="UP001338582"/>
    </source>
</evidence>
<dbReference type="GO" id="GO:0010008">
    <property type="term" value="C:endosome membrane"/>
    <property type="evidence" value="ECO:0007669"/>
    <property type="project" value="UniProtKB-SubCell"/>
</dbReference>
<proteinExistence type="inferred from homology"/>
<dbReference type="Pfam" id="PF00018">
    <property type="entry name" value="SH3_1"/>
    <property type="match status" value="1"/>
</dbReference>
<dbReference type="PRINTS" id="PR00452">
    <property type="entry name" value="SH3DOMAIN"/>
</dbReference>
<feature type="compositionally biased region" description="Polar residues" evidence="12">
    <location>
        <begin position="400"/>
        <end position="416"/>
    </location>
</feature>
<dbReference type="PROSITE" id="PS50179">
    <property type="entry name" value="VHS"/>
    <property type="match status" value="1"/>
</dbReference>
<dbReference type="InterPro" id="IPR008942">
    <property type="entry name" value="ENTH_VHS"/>
</dbReference>
<dbReference type="InterPro" id="IPR002014">
    <property type="entry name" value="VHS_dom"/>
</dbReference>
<evidence type="ECO:0000256" key="9">
    <source>
        <dbReference type="ARBA" id="ARBA00022927"/>
    </source>
</evidence>
<dbReference type="Proteomes" id="UP001338582">
    <property type="component" value="Chromosome 4"/>
</dbReference>
<evidence type="ECO:0000256" key="3">
    <source>
        <dbReference type="ARBA" id="ARBA00009666"/>
    </source>
</evidence>
<keyword evidence="9" id="KW-0653">Protein transport</keyword>